<evidence type="ECO:0000256" key="1">
    <source>
        <dbReference type="SAM" id="MobiDB-lite"/>
    </source>
</evidence>
<dbReference type="EMBL" id="JANVFO010000142">
    <property type="protein sequence ID" value="KAJ3710251.1"/>
    <property type="molecule type" value="Genomic_DNA"/>
</dbReference>
<feature type="compositionally biased region" description="Basic residues" evidence="1">
    <location>
        <begin position="232"/>
        <end position="242"/>
    </location>
</feature>
<keyword evidence="3" id="KW-1185">Reference proteome</keyword>
<dbReference type="Proteomes" id="UP001176059">
    <property type="component" value="Unassembled WGS sequence"/>
</dbReference>
<evidence type="ECO:0000313" key="3">
    <source>
        <dbReference type="Proteomes" id="UP001176059"/>
    </source>
</evidence>
<protein>
    <submittedName>
        <fullName evidence="2">Uncharacterized protein</fullName>
    </submittedName>
</protein>
<evidence type="ECO:0000313" key="2">
    <source>
        <dbReference type="EMBL" id="KAJ3710251.1"/>
    </source>
</evidence>
<gene>
    <name evidence="2" type="ORF">DFJ43DRAFT_1162220</name>
</gene>
<dbReference type="AlphaFoldDB" id="A0AA38MU34"/>
<feature type="compositionally biased region" description="Polar residues" evidence="1">
    <location>
        <begin position="214"/>
        <end position="228"/>
    </location>
</feature>
<dbReference type="Gene3D" id="3.60.10.10">
    <property type="entry name" value="Endonuclease/exonuclease/phosphatase"/>
    <property type="match status" value="1"/>
</dbReference>
<reference evidence="2" key="2">
    <citation type="journal article" date="2023" name="Proc. Natl. Acad. Sci. U.S.A.">
        <title>A global phylogenomic analysis of the shiitake genus Lentinula.</title>
        <authorList>
            <person name="Sierra-Patev S."/>
            <person name="Min B."/>
            <person name="Naranjo-Ortiz M."/>
            <person name="Looney B."/>
            <person name="Konkel Z."/>
            <person name="Slot J.C."/>
            <person name="Sakamoto Y."/>
            <person name="Steenwyk J.L."/>
            <person name="Rokas A."/>
            <person name="Carro J."/>
            <person name="Camarero S."/>
            <person name="Ferreira P."/>
            <person name="Molpeceres G."/>
            <person name="Ruiz-Duenas F.J."/>
            <person name="Serrano A."/>
            <person name="Henrissat B."/>
            <person name="Drula E."/>
            <person name="Hughes K.W."/>
            <person name="Mata J.L."/>
            <person name="Ishikawa N.K."/>
            <person name="Vargas-Isla R."/>
            <person name="Ushijima S."/>
            <person name="Smith C.A."/>
            <person name="Donoghue J."/>
            <person name="Ahrendt S."/>
            <person name="Andreopoulos W."/>
            <person name="He G."/>
            <person name="LaButti K."/>
            <person name="Lipzen A."/>
            <person name="Ng V."/>
            <person name="Riley R."/>
            <person name="Sandor L."/>
            <person name="Barry K."/>
            <person name="Martinez A.T."/>
            <person name="Xiao Y."/>
            <person name="Gibbons J.G."/>
            <person name="Terashima K."/>
            <person name="Grigoriev I.V."/>
            <person name="Hibbett D."/>
        </authorList>
    </citation>
    <scope>NUCLEOTIDE SEQUENCE</scope>
    <source>
        <strain evidence="2">ET3784</strain>
    </source>
</reference>
<accession>A0AA38MU34</accession>
<feature type="region of interest" description="Disordered" evidence="1">
    <location>
        <begin position="160"/>
        <end position="242"/>
    </location>
</feature>
<proteinExistence type="predicted"/>
<dbReference type="InterPro" id="IPR036691">
    <property type="entry name" value="Endo/exonu/phosph_ase_sf"/>
</dbReference>
<reference evidence="2" key="1">
    <citation type="submission" date="2022-08" db="EMBL/GenBank/DDBJ databases">
        <authorList>
            <consortium name="DOE Joint Genome Institute"/>
            <person name="Min B."/>
            <person name="Sierra-Patev S."/>
            <person name="Naranjo-Ortiz M."/>
            <person name="Looney B."/>
            <person name="Konkel Z."/>
            <person name="Slot J.C."/>
            <person name="Sakamoto Y."/>
            <person name="Steenwyk J.L."/>
            <person name="Rokas A."/>
            <person name="Carro J."/>
            <person name="Camarero S."/>
            <person name="Ferreira P."/>
            <person name="Molpeceres G."/>
            <person name="Ruiz-duenas F.J."/>
            <person name="Serrano A."/>
            <person name="Henrissat B."/>
            <person name="Drula E."/>
            <person name="Hughes K.W."/>
            <person name="Mata J.L."/>
            <person name="Ishikawa N.K."/>
            <person name="Vargas-Isla R."/>
            <person name="Ushijima S."/>
            <person name="Smith C.A."/>
            <person name="Ahrendt S."/>
            <person name="Andreopoulos W."/>
            <person name="He G."/>
            <person name="LaButti K."/>
            <person name="Lipzen A."/>
            <person name="Ng V."/>
            <person name="Riley R."/>
            <person name="Sandor L."/>
            <person name="Barry K."/>
            <person name="Martinez A.T."/>
            <person name="Xiao Y."/>
            <person name="Gibbons J.G."/>
            <person name="Terashima K."/>
            <person name="Hibbett D.S."/>
            <person name="Grigoriev I.V."/>
        </authorList>
    </citation>
    <scope>NUCLEOTIDE SEQUENCE</scope>
    <source>
        <strain evidence="2">ET3784</strain>
    </source>
</reference>
<sequence>MGQDVNRENASRLSQGRLLERNPDAAMVGLFNPGNTCQHSWPLIALPMTVTKYTPVTNIESPQSRHRPHNATNNDDINKTQQSWQQYRTTATSTSNPGGSVAAAPNYTPKDGIERGGEMSLTRNPWDLEQIPGPATNGSGGQSARSPSTIMTRDTVIQRPDDLLPSSTQPYTGEHQQHTKQSINNEMEERPNTNDTHPDQTEQGKGNELREQNQPDNGQWPGYNQQEGQRVPKLKTPRCKKKTSASIKIAALNIRGHGVINPEHAENKWQHIRQIMYQRRIGIMVVGEAHLNSKRRDDIEHIHGASLKILFSQRQDTQNAASIAFVLNKNITNTEGIQTSEIVAGHALLMEMNWHGNEKLSILGIYAPNISMQENASFWEKIKLFFE</sequence>
<comment type="caution">
    <text evidence="2">The sequence shown here is derived from an EMBL/GenBank/DDBJ whole genome shotgun (WGS) entry which is preliminary data.</text>
</comment>
<feature type="region of interest" description="Disordered" evidence="1">
    <location>
        <begin position="90"/>
        <end position="148"/>
    </location>
</feature>
<feature type="compositionally biased region" description="Basic and acidic residues" evidence="1">
    <location>
        <begin position="187"/>
        <end position="213"/>
    </location>
</feature>
<organism evidence="2 3">
    <name type="scientific">Lentinula guzmanii</name>
    <dbReference type="NCBI Taxonomy" id="2804957"/>
    <lineage>
        <taxon>Eukaryota</taxon>
        <taxon>Fungi</taxon>
        <taxon>Dikarya</taxon>
        <taxon>Basidiomycota</taxon>
        <taxon>Agaricomycotina</taxon>
        <taxon>Agaricomycetes</taxon>
        <taxon>Agaricomycetidae</taxon>
        <taxon>Agaricales</taxon>
        <taxon>Marasmiineae</taxon>
        <taxon>Omphalotaceae</taxon>
        <taxon>Lentinula</taxon>
    </lineage>
</organism>
<name>A0AA38MU34_9AGAR</name>